<keyword evidence="4" id="KW-1185">Reference proteome</keyword>
<dbReference type="Pfam" id="PF00583">
    <property type="entry name" value="Acetyltransf_1"/>
    <property type="match status" value="1"/>
</dbReference>
<dbReference type="PANTHER" id="PTHR13170:SF16">
    <property type="entry name" value="PROTEIN O-GLCNACASE"/>
    <property type="match status" value="1"/>
</dbReference>
<dbReference type="SUPFAM" id="SSF55729">
    <property type="entry name" value="Acyl-CoA N-acyltransferases (Nat)"/>
    <property type="match status" value="1"/>
</dbReference>
<feature type="domain" description="N-acetyltransferase" evidence="2">
    <location>
        <begin position="27"/>
        <end position="161"/>
    </location>
</feature>
<dbReference type="InterPro" id="IPR000182">
    <property type="entry name" value="GNAT_dom"/>
</dbReference>
<keyword evidence="1" id="KW-0812">Transmembrane</keyword>
<protein>
    <submittedName>
        <fullName evidence="3">GNAT superfamily N-acetyltransferase</fullName>
    </submittedName>
</protein>
<dbReference type="InterPro" id="IPR051822">
    <property type="entry name" value="Glycosyl_Hydrolase_84"/>
</dbReference>
<proteinExistence type="predicted"/>
<keyword evidence="1" id="KW-1133">Transmembrane helix</keyword>
<sequence length="161" mass="17563">MPGYVWAAPYLTCAPAFAFVLVGGGRVLGYTLAAPDTAAFAERLEQAWWPRVRRDVAGLVPTRPGDAAILEHIARPDPWPAWLLADYPAHMHINILADAQSAGWGRRMIAAGLAALTAAGIAGVHLWLDPRNERAKGFYRHLGFEDVSRDGHVIFATRLDV</sequence>
<keyword evidence="1" id="KW-0472">Membrane</keyword>
<organism evidence="3 4">
    <name type="scientific">Labrys wisconsinensis</name>
    <dbReference type="NCBI Taxonomy" id="425677"/>
    <lineage>
        <taxon>Bacteria</taxon>
        <taxon>Pseudomonadati</taxon>
        <taxon>Pseudomonadota</taxon>
        <taxon>Alphaproteobacteria</taxon>
        <taxon>Hyphomicrobiales</taxon>
        <taxon>Xanthobacteraceae</taxon>
        <taxon>Labrys</taxon>
    </lineage>
</organism>
<feature type="transmembrane region" description="Helical" evidence="1">
    <location>
        <begin position="108"/>
        <end position="128"/>
    </location>
</feature>
<evidence type="ECO:0000256" key="1">
    <source>
        <dbReference type="SAM" id="Phobius"/>
    </source>
</evidence>
<name>A0ABU0J5Y1_9HYPH</name>
<dbReference type="PANTHER" id="PTHR13170">
    <property type="entry name" value="O-GLCNACASE"/>
    <property type="match status" value="1"/>
</dbReference>
<dbReference type="PROSITE" id="PS51186">
    <property type="entry name" value="GNAT"/>
    <property type="match status" value="1"/>
</dbReference>
<comment type="caution">
    <text evidence="3">The sequence shown here is derived from an EMBL/GenBank/DDBJ whole genome shotgun (WGS) entry which is preliminary data.</text>
</comment>
<evidence type="ECO:0000313" key="4">
    <source>
        <dbReference type="Proteomes" id="UP001242480"/>
    </source>
</evidence>
<dbReference type="InterPro" id="IPR016181">
    <property type="entry name" value="Acyl_CoA_acyltransferase"/>
</dbReference>
<dbReference type="Proteomes" id="UP001242480">
    <property type="component" value="Unassembled WGS sequence"/>
</dbReference>
<dbReference type="Gene3D" id="3.40.630.30">
    <property type="match status" value="1"/>
</dbReference>
<gene>
    <name evidence="3" type="ORF">QO011_002655</name>
</gene>
<evidence type="ECO:0000259" key="2">
    <source>
        <dbReference type="PROSITE" id="PS51186"/>
    </source>
</evidence>
<accession>A0ABU0J5Y1</accession>
<dbReference type="EMBL" id="JAUSVX010000004">
    <property type="protein sequence ID" value="MDQ0469639.1"/>
    <property type="molecule type" value="Genomic_DNA"/>
</dbReference>
<evidence type="ECO:0000313" key="3">
    <source>
        <dbReference type="EMBL" id="MDQ0469639.1"/>
    </source>
</evidence>
<reference evidence="3 4" key="1">
    <citation type="submission" date="2023-07" db="EMBL/GenBank/DDBJ databases">
        <title>Genomic Encyclopedia of Type Strains, Phase IV (KMG-IV): sequencing the most valuable type-strain genomes for metagenomic binning, comparative biology and taxonomic classification.</title>
        <authorList>
            <person name="Goeker M."/>
        </authorList>
    </citation>
    <scope>NUCLEOTIDE SEQUENCE [LARGE SCALE GENOMIC DNA]</scope>
    <source>
        <strain evidence="3 4">DSM 19619</strain>
    </source>
</reference>